<dbReference type="PANTHER" id="PTHR33993:SF10">
    <property type="entry name" value="CONSERVED PROTEIN"/>
    <property type="match status" value="1"/>
</dbReference>
<dbReference type="RefSeq" id="WP_344940621.1">
    <property type="nucleotide sequence ID" value="NZ_BAAAZR010000008.1"/>
</dbReference>
<dbReference type="SUPFAM" id="SSF54593">
    <property type="entry name" value="Glyoxalase/Bleomycin resistance protein/Dihydroxybiphenyl dioxygenase"/>
    <property type="match status" value="2"/>
</dbReference>
<reference evidence="3" key="1">
    <citation type="journal article" date="2019" name="Int. J. Syst. Evol. Microbiol.">
        <title>The Global Catalogue of Microorganisms (GCM) 10K type strain sequencing project: providing services to taxonomists for standard genome sequencing and annotation.</title>
        <authorList>
            <consortium name="The Broad Institute Genomics Platform"/>
            <consortium name="The Broad Institute Genome Sequencing Center for Infectious Disease"/>
            <person name="Wu L."/>
            <person name="Ma J."/>
        </authorList>
    </citation>
    <scope>NUCLEOTIDE SEQUENCE [LARGE SCALE GENOMIC DNA]</scope>
    <source>
        <strain evidence="3">JCM 16908</strain>
    </source>
</reference>
<dbReference type="EMBL" id="BAAAZR010000008">
    <property type="protein sequence ID" value="GAA3811750.1"/>
    <property type="molecule type" value="Genomic_DNA"/>
</dbReference>
<feature type="domain" description="VOC" evidence="1">
    <location>
        <begin position="141"/>
        <end position="256"/>
    </location>
</feature>
<organism evidence="2 3">
    <name type="scientific">Sphaerisporangium flaviroseum</name>
    <dbReference type="NCBI Taxonomy" id="509199"/>
    <lineage>
        <taxon>Bacteria</taxon>
        <taxon>Bacillati</taxon>
        <taxon>Actinomycetota</taxon>
        <taxon>Actinomycetes</taxon>
        <taxon>Streptosporangiales</taxon>
        <taxon>Streptosporangiaceae</taxon>
        <taxon>Sphaerisporangium</taxon>
    </lineage>
</organism>
<dbReference type="Gene3D" id="3.10.180.10">
    <property type="entry name" value="2,3-Dihydroxybiphenyl 1,2-Dioxygenase, domain 1"/>
    <property type="match status" value="2"/>
</dbReference>
<accession>A0ABP7I7U8</accession>
<evidence type="ECO:0000259" key="1">
    <source>
        <dbReference type="PROSITE" id="PS51819"/>
    </source>
</evidence>
<dbReference type="InterPro" id="IPR053863">
    <property type="entry name" value="Glyoxy/Ble-like_N"/>
</dbReference>
<dbReference type="PROSITE" id="PS51819">
    <property type="entry name" value="VOC"/>
    <property type="match status" value="2"/>
</dbReference>
<dbReference type="CDD" id="cd07247">
    <property type="entry name" value="SgaA_N_like"/>
    <property type="match status" value="2"/>
</dbReference>
<dbReference type="Proteomes" id="UP001500888">
    <property type="component" value="Unassembled WGS sequence"/>
</dbReference>
<comment type="caution">
    <text evidence="2">The sequence shown here is derived from an EMBL/GenBank/DDBJ whole genome shotgun (WGS) entry which is preliminary data.</text>
</comment>
<sequence>MIPERGPYPDGAPCWPELTTDDPEAATRFYREVFGWTCKDLGPRVWNYTVCLVDDKPVAGITPPAVGLSSVKAAWTTYLATSDLEASAVRVEANNGKLVILPSMLSNLARCATAVDVEGATFGLWQAETLIGSRLYAKPGGMCWSELYARNTKVADPFYEALFGYEQDQIGDGIDYDYVIWSIGDEPVCGRLRMPYESEGVPAHWKTYFTVDDCDATEARIAPVGGEVLVRAYDMPHGRVAMAADPTGALFAICQHHDERFTG</sequence>
<gene>
    <name evidence="2" type="ORF">GCM10022226_35450</name>
</gene>
<dbReference type="Pfam" id="PF22677">
    <property type="entry name" value="Ble-like_N"/>
    <property type="match status" value="1"/>
</dbReference>
<dbReference type="InterPro" id="IPR029068">
    <property type="entry name" value="Glyas_Bleomycin-R_OHBP_Dase"/>
</dbReference>
<protein>
    <submittedName>
        <fullName evidence="2">VOC family protein</fullName>
    </submittedName>
</protein>
<proteinExistence type="predicted"/>
<feature type="domain" description="VOC" evidence="1">
    <location>
        <begin position="12"/>
        <end position="127"/>
    </location>
</feature>
<keyword evidence="3" id="KW-1185">Reference proteome</keyword>
<dbReference type="PANTHER" id="PTHR33993">
    <property type="entry name" value="GLYOXALASE-RELATED"/>
    <property type="match status" value="1"/>
</dbReference>
<evidence type="ECO:0000313" key="2">
    <source>
        <dbReference type="EMBL" id="GAA3811750.1"/>
    </source>
</evidence>
<dbReference type="InterPro" id="IPR037523">
    <property type="entry name" value="VOC_core"/>
</dbReference>
<dbReference type="InterPro" id="IPR052164">
    <property type="entry name" value="Anthracycline_SecMetBiosynth"/>
</dbReference>
<evidence type="ECO:0000313" key="3">
    <source>
        <dbReference type="Proteomes" id="UP001500888"/>
    </source>
</evidence>
<name>A0ABP7I7U8_9ACTN</name>